<protein>
    <submittedName>
        <fullName evidence="4">Helix-turn-helix transcriptional regulator</fullName>
    </submittedName>
</protein>
<dbReference type="Pfam" id="PF12833">
    <property type="entry name" value="HTH_18"/>
    <property type="match status" value="1"/>
</dbReference>
<dbReference type="PROSITE" id="PS00041">
    <property type="entry name" value="HTH_ARAC_FAMILY_1"/>
    <property type="match status" value="1"/>
</dbReference>
<dbReference type="InterPro" id="IPR053142">
    <property type="entry name" value="PchR_regulatory_protein"/>
</dbReference>
<evidence type="ECO:0000256" key="1">
    <source>
        <dbReference type="ARBA" id="ARBA00023015"/>
    </source>
</evidence>
<dbReference type="GO" id="GO:0003700">
    <property type="term" value="F:DNA-binding transcription factor activity"/>
    <property type="evidence" value="ECO:0007669"/>
    <property type="project" value="InterPro"/>
</dbReference>
<dbReference type="AlphaFoldDB" id="A0A6L7IX01"/>
<dbReference type="KEGG" id="egd:GS424_005225"/>
<evidence type="ECO:0000313" key="5">
    <source>
        <dbReference type="Proteomes" id="UP000478463"/>
    </source>
</evidence>
<evidence type="ECO:0000256" key="2">
    <source>
        <dbReference type="ARBA" id="ARBA00023125"/>
    </source>
</evidence>
<evidence type="ECO:0000313" key="4">
    <source>
        <dbReference type="EMBL" id="QOS69248.1"/>
    </source>
</evidence>
<dbReference type="InterPro" id="IPR018060">
    <property type="entry name" value="HTH_AraC"/>
</dbReference>
<proteinExistence type="predicted"/>
<dbReference type="Gene3D" id="1.10.10.60">
    <property type="entry name" value="Homeodomain-like"/>
    <property type="match status" value="1"/>
</dbReference>
<dbReference type="PROSITE" id="PS01124">
    <property type="entry name" value="HTH_ARAC_FAMILY_2"/>
    <property type="match status" value="1"/>
</dbReference>
<dbReference type="InterPro" id="IPR018062">
    <property type="entry name" value="HTH_AraC-typ_CS"/>
</dbReference>
<gene>
    <name evidence="4" type="ORF">GS424_005225</name>
</gene>
<dbReference type="PANTHER" id="PTHR47893">
    <property type="entry name" value="REGULATORY PROTEIN PCHR"/>
    <property type="match status" value="1"/>
</dbReference>
<reference evidence="4 5" key="1">
    <citation type="submission" date="2020-10" db="EMBL/GenBank/DDBJ databases">
        <title>Eggerthella sp. nov., isolated from human feces.</title>
        <authorList>
            <person name="Yajun G."/>
        </authorList>
    </citation>
    <scope>NUCLEOTIDE SEQUENCE [LARGE SCALE GENOMIC DNA]</scope>
    <source>
        <strain evidence="4 5">HF-1101</strain>
    </source>
</reference>
<dbReference type="SMART" id="SM00342">
    <property type="entry name" value="HTH_ARAC"/>
    <property type="match status" value="1"/>
</dbReference>
<keyword evidence="2" id="KW-0238">DNA-binding</keyword>
<keyword evidence="1" id="KW-0805">Transcription regulation</keyword>
<sequence>MVNRDGDGGLGCAERSVNDARATASSGCVDGYAFTVPEELGEGTMRTVAARDGICVSEHRYVFDRSLHGSGPADPTSVDLYFCRGQGVGWERFGEGEARSFELAGGEALATAAAKGVERVCYRRKVPYDFVAVKLSRAALDRLALSALDDADRARVERALRAGTAAPLTPASLLALHEMTNCPYSGPLARMHAEGKLLELLAALLAESVLDRPTPSARLSRTDRAAVEQARRILDARLADPPTYPELAREVLVSETKLSRGFKEAFGMSLHAYVVERRLETARLLLAGGESTVSEAACAVGYGNLGHFSAAFRKRYGVLPSALARSAGRR</sequence>
<dbReference type="EMBL" id="CP063310">
    <property type="protein sequence ID" value="QOS69248.1"/>
    <property type="molecule type" value="Genomic_DNA"/>
</dbReference>
<accession>A0A6L7IX01</accession>
<dbReference type="GO" id="GO:0043565">
    <property type="term" value="F:sequence-specific DNA binding"/>
    <property type="evidence" value="ECO:0007669"/>
    <property type="project" value="InterPro"/>
</dbReference>
<dbReference type="InterPro" id="IPR009057">
    <property type="entry name" value="Homeodomain-like_sf"/>
</dbReference>
<dbReference type="RefSeq" id="WP_160943122.1">
    <property type="nucleotide sequence ID" value="NZ_CP063310.1"/>
</dbReference>
<dbReference type="PANTHER" id="PTHR47893:SF1">
    <property type="entry name" value="REGULATORY PROTEIN PCHR"/>
    <property type="match status" value="1"/>
</dbReference>
<dbReference type="Proteomes" id="UP000478463">
    <property type="component" value="Chromosome"/>
</dbReference>
<organism evidence="4 5">
    <name type="scientific">Eggerthella guodeyinii</name>
    <dbReference type="NCBI Taxonomy" id="2690837"/>
    <lineage>
        <taxon>Bacteria</taxon>
        <taxon>Bacillati</taxon>
        <taxon>Actinomycetota</taxon>
        <taxon>Coriobacteriia</taxon>
        <taxon>Eggerthellales</taxon>
        <taxon>Eggerthellaceae</taxon>
        <taxon>Eggerthella</taxon>
    </lineage>
</organism>
<evidence type="ECO:0000256" key="3">
    <source>
        <dbReference type="ARBA" id="ARBA00023163"/>
    </source>
</evidence>
<keyword evidence="3" id="KW-0804">Transcription</keyword>
<name>A0A6L7IX01_9ACTN</name>
<dbReference type="SUPFAM" id="SSF46689">
    <property type="entry name" value="Homeodomain-like"/>
    <property type="match status" value="2"/>
</dbReference>